<dbReference type="AlphaFoldDB" id="A0A5J5GD61"/>
<dbReference type="PANTHER" id="PTHR34406:SF1">
    <property type="entry name" value="PROTEIN YCEI"/>
    <property type="match status" value="1"/>
</dbReference>
<dbReference type="OrthoDB" id="9811006at2"/>
<dbReference type="EMBL" id="VYKK01000007">
    <property type="protein sequence ID" value="KAA9005890.1"/>
    <property type="molecule type" value="Genomic_DNA"/>
</dbReference>
<dbReference type="InterPro" id="IPR007372">
    <property type="entry name" value="Lipid/polyisoprenoid-bd_YceI"/>
</dbReference>
<reference evidence="3 4" key="1">
    <citation type="submission" date="2019-09" db="EMBL/GenBank/DDBJ databases">
        <title>Bacillus ochoae sp. nov., Paenibacillus whitsoniae sp. nov., Paenibacillus spiritus sp. nov. Isolated from the Mars Exploration Rover during spacecraft assembly.</title>
        <authorList>
            <person name="Seuylemezian A."/>
            <person name="Vaishampayan P."/>
        </authorList>
    </citation>
    <scope>NUCLEOTIDE SEQUENCE [LARGE SCALE GENOMIC DNA]</scope>
    <source>
        <strain evidence="3 4">MER_111</strain>
    </source>
</reference>
<evidence type="ECO:0000256" key="1">
    <source>
        <dbReference type="ARBA" id="ARBA00008812"/>
    </source>
</evidence>
<evidence type="ECO:0000259" key="2">
    <source>
        <dbReference type="SMART" id="SM00867"/>
    </source>
</evidence>
<sequence>MNRSKWTIDLAHSMIEFSVRHMMISRVKGRFERFEADIEADPEDMTTADINVTIDAASFTTDHPKRDEDVRGALFLATDQYPLIQFASTGIVRSKQGEYILNGDLTLRGITRQVSLQVEYGGLVKDHRGYERAGFAAETVINRKDYGLTYNIALEAGGIVVGEEVKISIALELIKKD</sequence>
<comment type="caution">
    <text evidence="3">The sequence shown here is derived from an EMBL/GenBank/DDBJ whole genome shotgun (WGS) entry which is preliminary data.</text>
</comment>
<dbReference type="SMART" id="SM00867">
    <property type="entry name" value="YceI"/>
    <property type="match status" value="1"/>
</dbReference>
<evidence type="ECO:0000313" key="4">
    <source>
        <dbReference type="Proteomes" id="UP000367750"/>
    </source>
</evidence>
<keyword evidence="4" id="KW-1185">Reference proteome</keyword>
<gene>
    <name evidence="3" type="ORF">F4V43_07410</name>
</gene>
<dbReference type="InterPro" id="IPR036761">
    <property type="entry name" value="TTHA0802/YceI-like_sf"/>
</dbReference>
<dbReference type="Pfam" id="PF04264">
    <property type="entry name" value="YceI"/>
    <property type="match status" value="1"/>
</dbReference>
<dbReference type="SUPFAM" id="SSF101874">
    <property type="entry name" value="YceI-like"/>
    <property type="match status" value="1"/>
</dbReference>
<dbReference type="Gene3D" id="2.40.128.110">
    <property type="entry name" value="Lipid/polyisoprenoid-binding, YceI-like"/>
    <property type="match status" value="1"/>
</dbReference>
<proteinExistence type="inferred from homology"/>
<dbReference type="RefSeq" id="WP_150457591.1">
    <property type="nucleotide sequence ID" value="NZ_VYKK01000007.1"/>
</dbReference>
<name>A0A5J5GD61_9BACL</name>
<evidence type="ECO:0000313" key="3">
    <source>
        <dbReference type="EMBL" id="KAA9005890.1"/>
    </source>
</evidence>
<comment type="similarity">
    <text evidence="1">Belongs to the UPF0312 family.</text>
</comment>
<organism evidence="3 4">
    <name type="scientific">Paenibacillus spiritus</name>
    <dbReference type="NCBI Taxonomy" id="2496557"/>
    <lineage>
        <taxon>Bacteria</taxon>
        <taxon>Bacillati</taxon>
        <taxon>Bacillota</taxon>
        <taxon>Bacilli</taxon>
        <taxon>Bacillales</taxon>
        <taxon>Paenibacillaceae</taxon>
        <taxon>Paenibacillus</taxon>
    </lineage>
</organism>
<dbReference type="Proteomes" id="UP000367750">
    <property type="component" value="Unassembled WGS sequence"/>
</dbReference>
<dbReference type="PANTHER" id="PTHR34406">
    <property type="entry name" value="PROTEIN YCEI"/>
    <property type="match status" value="1"/>
</dbReference>
<feature type="domain" description="Lipid/polyisoprenoid-binding YceI-like" evidence="2">
    <location>
        <begin position="5"/>
        <end position="174"/>
    </location>
</feature>
<accession>A0A5J5GD61</accession>
<protein>
    <submittedName>
        <fullName evidence="3">YceI family protein</fullName>
    </submittedName>
</protein>